<evidence type="ECO:0000256" key="6">
    <source>
        <dbReference type="ARBA" id="ARBA00023122"/>
    </source>
</evidence>
<dbReference type="Gene3D" id="3.30.465.10">
    <property type="match status" value="1"/>
</dbReference>
<proteinExistence type="predicted"/>
<dbReference type="SUPFAM" id="SSF56176">
    <property type="entry name" value="FAD-binding/transporter-associated domain-like"/>
    <property type="match status" value="1"/>
</dbReference>
<dbReference type="GO" id="GO:0050660">
    <property type="term" value="F:flavin adenine dinucleotide binding"/>
    <property type="evidence" value="ECO:0007669"/>
    <property type="project" value="InterPro"/>
</dbReference>
<dbReference type="InterPro" id="IPR016169">
    <property type="entry name" value="FAD-bd_PCMH_sub2"/>
</dbReference>
<dbReference type="GO" id="GO:0005886">
    <property type="term" value="C:plasma membrane"/>
    <property type="evidence" value="ECO:0007669"/>
    <property type="project" value="UniProtKB-SubCell"/>
</dbReference>
<evidence type="ECO:0000256" key="8">
    <source>
        <dbReference type="PROSITE-ProRule" id="PRU00703"/>
    </source>
</evidence>
<reference evidence="13 14" key="1">
    <citation type="submission" date="2018-06" db="EMBL/GenBank/DDBJ databases">
        <authorList>
            <consortium name="Pathogen Informatics"/>
            <person name="Doyle S."/>
        </authorList>
    </citation>
    <scope>NUCLEOTIDE SEQUENCE [LARGE SCALE GENOMIC DNA]</scope>
    <source>
        <strain evidence="13 14">NCTC11009</strain>
    </source>
</reference>
<evidence type="ECO:0000259" key="12">
    <source>
        <dbReference type="PROSITE" id="PS51846"/>
    </source>
</evidence>
<protein>
    <submittedName>
        <fullName evidence="13">Mg2+ and Co2+ transporter CorB</fullName>
    </submittedName>
</protein>
<evidence type="ECO:0000313" key="14">
    <source>
        <dbReference type="Proteomes" id="UP000250242"/>
    </source>
</evidence>
<dbReference type="SUPFAM" id="SSF54631">
    <property type="entry name" value="CBS-domain pair"/>
    <property type="match status" value="1"/>
</dbReference>
<evidence type="ECO:0000256" key="4">
    <source>
        <dbReference type="ARBA" id="ARBA00022737"/>
    </source>
</evidence>
<name>A0A2X1VGZ7_9BURK</name>
<dbReference type="InterPro" id="IPR036318">
    <property type="entry name" value="FAD-bd_PCMH-like_sf"/>
</dbReference>
<evidence type="ECO:0000256" key="3">
    <source>
        <dbReference type="ARBA" id="ARBA00022692"/>
    </source>
</evidence>
<keyword evidence="5 9" id="KW-1133">Transmembrane helix</keyword>
<dbReference type="InterPro" id="IPR000644">
    <property type="entry name" value="CBS_dom"/>
</dbReference>
<dbReference type="InterPro" id="IPR002550">
    <property type="entry name" value="CNNM"/>
</dbReference>
<dbReference type="AlphaFoldDB" id="A0A2X1VGZ7"/>
<feature type="domain" description="CBS" evidence="11">
    <location>
        <begin position="215"/>
        <end position="274"/>
    </location>
</feature>
<dbReference type="RefSeq" id="WP_018025475.1">
    <property type="nucleotide sequence ID" value="NZ_CAUPHC010000031.1"/>
</dbReference>
<keyword evidence="4" id="KW-0677">Repeat</keyword>
<dbReference type="CDD" id="cd04590">
    <property type="entry name" value="CBS_pair_CorC_HlyC_assoc"/>
    <property type="match status" value="1"/>
</dbReference>
<dbReference type="PANTHER" id="PTHR43099:SF2">
    <property type="entry name" value="UPF0053 PROTEIN YRKA"/>
    <property type="match status" value="1"/>
</dbReference>
<evidence type="ECO:0000256" key="10">
    <source>
        <dbReference type="SAM" id="Phobius"/>
    </source>
</evidence>
<dbReference type="Pfam" id="PF01595">
    <property type="entry name" value="CNNM"/>
    <property type="match status" value="1"/>
</dbReference>
<accession>A0A2X1VGZ7</accession>
<keyword evidence="7 9" id="KW-0472">Membrane</keyword>
<feature type="domain" description="CNNM transmembrane" evidence="12">
    <location>
        <begin position="1"/>
        <end position="196"/>
    </location>
</feature>
<gene>
    <name evidence="13" type="primary">ytfL</name>
    <name evidence="13" type="ORF">NCTC11009_00902</name>
</gene>
<feature type="transmembrane region" description="Helical" evidence="10">
    <location>
        <begin position="60"/>
        <end position="79"/>
    </location>
</feature>
<dbReference type="InterPro" id="IPR005170">
    <property type="entry name" value="Transptr-assoc_dom"/>
</dbReference>
<keyword evidence="3 9" id="KW-0812">Transmembrane</keyword>
<evidence type="ECO:0000313" key="13">
    <source>
        <dbReference type="EMBL" id="SPY07690.1"/>
    </source>
</evidence>
<dbReference type="PANTHER" id="PTHR43099">
    <property type="entry name" value="UPF0053 PROTEIN YRKA"/>
    <property type="match status" value="1"/>
</dbReference>
<dbReference type="InterPro" id="IPR044751">
    <property type="entry name" value="Ion_transp-like_CBS"/>
</dbReference>
<dbReference type="EMBL" id="UATH01000001">
    <property type="protein sequence ID" value="SPY07690.1"/>
    <property type="molecule type" value="Genomic_DNA"/>
</dbReference>
<feature type="transmembrane region" description="Helical" evidence="10">
    <location>
        <begin position="99"/>
        <end position="117"/>
    </location>
</feature>
<evidence type="ECO:0000256" key="5">
    <source>
        <dbReference type="ARBA" id="ARBA00022989"/>
    </source>
</evidence>
<dbReference type="Pfam" id="PF00571">
    <property type="entry name" value="CBS"/>
    <property type="match status" value="2"/>
</dbReference>
<dbReference type="Gene3D" id="3.10.580.10">
    <property type="entry name" value="CBS-domain"/>
    <property type="match status" value="1"/>
</dbReference>
<dbReference type="PROSITE" id="PS51846">
    <property type="entry name" value="CNNM"/>
    <property type="match status" value="1"/>
</dbReference>
<dbReference type="SMART" id="SM01091">
    <property type="entry name" value="CorC_HlyC"/>
    <property type="match status" value="1"/>
</dbReference>
<sequence length="436" mass="48447">MIGTLIILLLILVNGVFAMSEIALVSAKRMRLQQQADQGDKAAAAALQLVDNPSRSLSTIQIGITLIGIFMGAFGEASIVSRLTPLFEDIGLSAQTAKAIAMFLVVVGITFFSLIFGELVPKRIAMNHAEKIATVVARPMTLLSKAMAPFVWILTVVTDLVLKLLRVDSKGDELTEEDISGILREGATAGLFEKTEHDIVTRALSLDDQSVLTIMTPRNDVHYIDLESPLNEILLYIADSNYSRFPVCDGGLDNVLGVIDAGTLFEQQIRGHAIDIRALVKPARFVPETNSAMDVLESFEEYRTEMVIVINEYGEVEGLVTLRDVLKVLVGYKIPLNDNYDADIVQRNDGSWLIDGAVTLDRFNHHFQVQLEFPDHEDNYHTLAGFILNQLGHIPKETESLVWEGFYFEVVDMDKYRIDRLLVKAPEQVVALNDEE</sequence>
<dbReference type="Pfam" id="PF03471">
    <property type="entry name" value="CorC_HlyC"/>
    <property type="match status" value="1"/>
</dbReference>
<evidence type="ECO:0000256" key="9">
    <source>
        <dbReference type="PROSITE-ProRule" id="PRU01193"/>
    </source>
</evidence>
<evidence type="ECO:0000256" key="2">
    <source>
        <dbReference type="ARBA" id="ARBA00022475"/>
    </source>
</evidence>
<evidence type="ECO:0000256" key="1">
    <source>
        <dbReference type="ARBA" id="ARBA00004651"/>
    </source>
</evidence>
<keyword evidence="6 8" id="KW-0129">CBS domain</keyword>
<comment type="subcellular location">
    <subcellularLocation>
        <location evidence="1">Cell membrane</location>
        <topology evidence="1">Multi-pass membrane protein</topology>
    </subcellularLocation>
</comment>
<organism evidence="13 14">
    <name type="scientific">Oligella urethralis</name>
    <dbReference type="NCBI Taxonomy" id="90245"/>
    <lineage>
        <taxon>Bacteria</taxon>
        <taxon>Pseudomonadati</taxon>
        <taxon>Pseudomonadota</taxon>
        <taxon>Betaproteobacteria</taxon>
        <taxon>Burkholderiales</taxon>
        <taxon>Alcaligenaceae</taxon>
        <taxon>Oligella</taxon>
    </lineage>
</organism>
<feature type="domain" description="CBS" evidence="11">
    <location>
        <begin position="279"/>
        <end position="336"/>
    </location>
</feature>
<keyword evidence="2" id="KW-1003">Cell membrane</keyword>
<dbReference type="InterPro" id="IPR046342">
    <property type="entry name" value="CBS_dom_sf"/>
</dbReference>
<dbReference type="PROSITE" id="PS51371">
    <property type="entry name" value="CBS"/>
    <property type="match status" value="2"/>
</dbReference>
<dbReference type="GeneID" id="93426922"/>
<evidence type="ECO:0000259" key="11">
    <source>
        <dbReference type="PROSITE" id="PS51371"/>
    </source>
</evidence>
<evidence type="ECO:0000256" key="7">
    <source>
        <dbReference type="ARBA" id="ARBA00023136"/>
    </source>
</evidence>
<dbReference type="InterPro" id="IPR051676">
    <property type="entry name" value="UPF0053_domain"/>
</dbReference>
<dbReference type="Proteomes" id="UP000250242">
    <property type="component" value="Unassembled WGS sequence"/>
</dbReference>